<evidence type="ECO:0000313" key="4">
    <source>
        <dbReference type="EMBL" id="KAA5542574.1"/>
    </source>
</evidence>
<feature type="compositionally biased region" description="Low complexity" evidence="2">
    <location>
        <begin position="410"/>
        <end position="431"/>
    </location>
</feature>
<gene>
    <name evidence="4" type="ORF">FYK55_13620</name>
</gene>
<dbReference type="PANTHER" id="PTHR42837:SF2">
    <property type="entry name" value="MEMBRANE METALLOPROTEASE ARASP2, CHLOROPLASTIC-RELATED"/>
    <property type="match status" value="1"/>
</dbReference>
<keyword evidence="5" id="KW-1185">Reference proteome</keyword>
<proteinExistence type="predicted"/>
<protein>
    <submittedName>
        <fullName evidence="4">PDZ domain-containing protein</fullName>
    </submittedName>
</protein>
<feature type="region of interest" description="Disordered" evidence="2">
    <location>
        <begin position="280"/>
        <end position="431"/>
    </location>
</feature>
<feature type="compositionally biased region" description="Acidic residues" evidence="2">
    <location>
        <begin position="382"/>
        <end position="392"/>
    </location>
</feature>
<dbReference type="Proteomes" id="UP000324479">
    <property type="component" value="Unassembled WGS sequence"/>
</dbReference>
<feature type="compositionally biased region" description="Low complexity" evidence="2">
    <location>
        <begin position="357"/>
        <end position="381"/>
    </location>
</feature>
<feature type="compositionally biased region" description="Polar residues" evidence="2">
    <location>
        <begin position="328"/>
        <end position="340"/>
    </location>
</feature>
<sequence length="431" mass="45822">MDQHASSSRIALTSPLLPLCADSACGIRTRRKFVSAHLNVMMAWHRPRGINLAREMQPPRIQLCGRIRTGYSVDLAAKNSSPRRDTGKQMKTTTPLRRICCGISGTSAAVLLAMTVSTAAAQDSVRDRLSPGNGSDYLGNESQNADGTIFNETITPPAADQAWYRNSDGRFYYQDGQGNSIYEDQIYGPRQTGQNAGQGQRLRLGVALQDAQDGIRIRGIRRGSAAERAGLQAGDVITAMRGQRVSSASQFTRSVLAEQPGTELPLTIMRDGQSQEIQATLGGGSDRVSVSRPAMNDDASAESGLRQQVEQLQQQVNQMQQDLRELQGNRSGSESESANGPESADRSADGNASETSAQQNEARASERAAANANDAAENASEAAEDTVEEASDEVNRNASSAASEAREAASDAADSAADAANDAAEAVSDQQ</sequence>
<dbReference type="Pfam" id="PF13180">
    <property type="entry name" value="PDZ_2"/>
    <property type="match status" value="1"/>
</dbReference>
<dbReference type="Gene3D" id="2.30.42.10">
    <property type="match status" value="1"/>
</dbReference>
<organism evidence="4 5">
    <name type="scientific">Roseiconus nitratireducens</name>
    <dbReference type="NCBI Taxonomy" id="2605748"/>
    <lineage>
        <taxon>Bacteria</taxon>
        <taxon>Pseudomonadati</taxon>
        <taxon>Planctomycetota</taxon>
        <taxon>Planctomycetia</taxon>
        <taxon>Pirellulales</taxon>
        <taxon>Pirellulaceae</taxon>
        <taxon>Roseiconus</taxon>
    </lineage>
</organism>
<evidence type="ECO:0000256" key="2">
    <source>
        <dbReference type="SAM" id="MobiDB-lite"/>
    </source>
</evidence>
<dbReference type="GO" id="GO:0016020">
    <property type="term" value="C:membrane"/>
    <property type="evidence" value="ECO:0007669"/>
    <property type="project" value="InterPro"/>
</dbReference>
<dbReference type="GO" id="GO:0004222">
    <property type="term" value="F:metalloendopeptidase activity"/>
    <property type="evidence" value="ECO:0007669"/>
    <property type="project" value="InterPro"/>
</dbReference>
<feature type="compositionally biased region" description="Low complexity" evidence="2">
    <location>
        <begin position="307"/>
        <end position="321"/>
    </location>
</feature>
<dbReference type="InterPro" id="IPR004387">
    <property type="entry name" value="Pept_M50_Zn"/>
</dbReference>
<dbReference type="InterPro" id="IPR001478">
    <property type="entry name" value="PDZ"/>
</dbReference>
<dbReference type="GO" id="GO:0006508">
    <property type="term" value="P:proteolysis"/>
    <property type="evidence" value="ECO:0007669"/>
    <property type="project" value="InterPro"/>
</dbReference>
<dbReference type="PANTHER" id="PTHR42837">
    <property type="entry name" value="REGULATOR OF SIGMA-E PROTEASE RSEP"/>
    <property type="match status" value="1"/>
</dbReference>
<evidence type="ECO:0000256" key="1">
    <source>
        <dbReference type="ARBA" id="ARBA00001947"/>
    </source>
</evidence>
<dbReference type="InterPro" id="IPR036034">
    <property type="entry name" value="PDZ_sf"/>
</dbReference>
<dbReference type="PROSITE" id="PS50106">
    <property type="entry name" value="PDZ"/>
    <property type="match status" value="1"/>
</dbReference>
<comment type="caution">
    <text evidence="4">The sequence shown here is derived from an EMBL/GenBank/DDBJ whole genome shotgun (WGS) entry which is preliminary data.</text>
</comment>
<dbReference type="EMBL" id="VWOX01000007">
    <property type="protein sequence ID" value="KAA5542574.1"/>
    <property type="molecule type" value="Genomic_DNA"/>
</dbReference>
<comment type="cofactor">
    <cofactor evidence="1">
        <name>Zn(2+)</name>
        <dbReference type="ChEBI" id="CHEBI:29105"/>
    </cofactor>
</comment>
<dbReference type="AlphaFoldDB" id="A0A5M6D509"/>
<evidence type="ECO:0000313" key="5">
    <source>
        <dbReference type="Proteomes" id="UP000324479"/>
    </source>
</evidence>
<reference evidence="4 5" key="1">
    <citation type="submission" date="2019-08" db="EMBL/GenBank/DDBJ databases">
        <authorList>
            <person name="Dhanesh K."/>
            <person name="Kumar G."/>
            <person name="Sasikala C."/>
            <person name="Venkata Ramana C."/>
        </authorList>
    </citation>
    <scope>NUCLEOTIDE SEQUENCE [LARGE SCALE GENOMIC DNA]</scope>
    <source>
        <strain evidence="4 5">JC645</strain>
    </source>
</reference>
<evidence type="ECO:0000259" key="3">
    <source>
        <dbReference type="PROSITE" id="PS50106"/>
    </source>
</evidence>
<feature type="region of interest" description="Disordered" evidence="2">
    <location>
        <begin position="123"/>
        <end position="148"/>
    </location>
</feature>
<feature type="domain" description="PDZ" evidence="3">
    <location>
        <begin position="198"/>
        <end position="272"/>
    </location>
</feature>
<accession>A0A5M6D509</accession>
<name>A0A5M6D509_9BACT</name>
<dbReference type="SMART" id="SM00228">
    <property type="entry name" value="PDZ"/>
    <property type="match status" value="1"/>
</dbReference>
<dbReference type="SUPFAM" id="SSF50156">
    <property type="entry name" value="PDZ domain-like"/>
    <property type="match status" value="1"/>
</dbReference>